<feature type="transmembrane region" description="Helical" evidence="1">
    <location>
        <begin position="163"/>
        <end position="184"/>
    </location>
</feature>
<dbReference type="RefSeq" id="WP_077088909.1">
    <property type="nucleotide sequence ID" value="NZ_LT721901.1"/>
</dbReference>
<keyword evidence="3" id="KW-1185">Reference proteome</keyword>
<reference evidence="2 3" key="1">
    <citation type="submission" date="2017-01" db="EMBL/GenBank/DDBJ databases">
        <authorList>
            <consortium name="Urmite Genomes"/>
        </authorList>
    </citation>
    <scope>NUCLEOTIDE SEQUENCE [LARGE SCALE GENOMIC DNA]</scope>
    <source>
        <strain evidence="2 3">AB57</strain>
    </source>
</reference>
<keyword evidence="1" id="KW-0472">Membrane</keyword>
<dbReference type="EMBL" id="FUFA01000005">
    <property type="protein sequence ID" value="SPM36177.1"/>
    <property type="molecule type" value="Genomic_DNA"/>
</dbReference>
<dbReference type="InterPro" id="IPR039708">
    <property type="entry name" value="MT1774/Rv1733c-like"/>
</dbReference>
<protein>
    <submittedName>
        <fullName evidence="2">Membrane protein</fullName>
    </submittedName>
</protein>
<proteinExistence type="predicted"/>
<name>A0A2U3NXE0_9MYCO</name>
<dbReference type="STRING" id="1841860.GCA_900157375_04019"/>
<accession>A0A2U3NXE0</accession>
<feature type="transmembrane region" description="Helical" evidence="1">
    <location>
        <begin position="51"/>
        <end position="72"/>
    </location>
</feature>
<keyword evidence="1" id="KW-0812">Transmembrane</keyword>
<sequence length="215" mass="23219">MTTPHPASHRLPDPPDDDGIWDAFTVRLPRWRFTRLFSLNPLVRWSDRVEALVVVLAMAIALAAVPIAAAVGTSVYDSRSHLYAEQAQNSHVVPATITDHKVVHRESLGPMVTVIGEWSAAGNEHTGPVSAPPGVKTGDAIDIWVDRDGSHVGPPPRTAYDEAVAFASLTWLGLTAAAGVLVAGTRAALNRTRHARWQDDFDNLTGNCDGRTNRP</sequence>
<keyword evidence="1" id="KW-1133">Transmembrane helix</keyword>
<evidence type="ECO:0000313" key="3">
    <source>
        <dbReference type="Proteomes" id="UP000240988"/>
    </source>
</evidence>
<organism evidence="2 3">
    <name type="scientific">Mycobacterium rhizamassiliense</name>
    <dbReference type="NCBI Taxonomy" id="1841860"/>
    <lineage>
        <taxon>Bacteria</taxon>
        <taxon>Bacillati</taxon>
        <taxon>Actinomycetota</taxon>
        <taxon>Actinomycetes</taxon>
        <taxon>Mycobacteriales</taxon>
        <taxon>Mycobacteriaceae</taxon>
        <taxon>Mycobacterium</taxon>
    </lineage>
</organism>
<gene>
    <name evidence="2" type="ORF">MRAB57_4016</name>
</gene>
<dbReference type="OrthoDB" id="4542680at2"/>
<evidence type="ECO:0000256" key="1">
    <source>
        <dbReference type="SAM" id="Phobius"/>
    </source>
</evidence>
<evidence type="ECO:0000313" key="2">
    <source>
        <dbReference type="EMBL" id="SPM36177.1"/>
    </source>
</evidence>
<dbReference type="PANTHER" id="PTHR42305:SF1">
    <property type="entry name" value="MEMBRANE PROTEIN RV1733C-RELATED"/>
    <property type="match status" value="1"/>
</dbReference>
<dbReference type="AlphaFoldDB" id="A0A2U3NXE0"/>
<dbReference type="Proteomes" id="UP000240988">
    <property type="component" value="Unassembled WGS sequence"/>
</dbReference>
<dbReference type="PANTHER" id="PTHR42305">
    <property type="entry name" value="MEMBRANE PROTEIN RV1733C-RELATED"/>
    <property type="match status" value="1"/>
</dbReference>